<dbReference type="Pfam" id="PF23434">
    <property type="entry name" value="DUF7120"/>
    <property type="match status" value="1"/>
</dbReference>
<evidence type="ECO:0008006" key="4">
    <source>
        <dbReference type="Google" id="ProtNLM"/>
    </source>
</evidence>
<evidence type="ECO:0000313" key="3">
    <source>
        <dbReference type="Proteomes" id="UP000027153"/>
    </source>
</evidence>
<dbReference type="RefSeq" id="WP_048093982.1">
    <property type="nucleotide sequence ID" value="NZ_JMIY01000008.1"/>
</dbReference>
<feature type="compositionally biased region" description="Basic and acidic residues" evidence="1">
    <location>
        <begin position="66"/>
        <end position="75"/>
    </location>
</feature>
<name>A0A062UZ98_9EURY</name>
<dbReference type="InterPro" id="IPR055544">
    <property type="entry name" value="DUF7120"/>
</dbReference>
<accession>A0A062UZ98</accession>
<reference evidence="2 3" key="1">
    <citation type="journal article" date="2013" name="Nature">
        <title>Anaerobic oxidation of methane coupled to nitrate reduction in a novel archaeal lineage.</title>
        <authorList>
            <person name="Haroon M.F."/>
            <person name="Hu S."/>
            <person name="Shi Y."/>
            <person name="Imelfort M."/>
            <person name="Keller J."/>
            <person name="Hugenholtz P."/>
            <person name="Yuan Z."/>
            <person name="Tyson G.W."/>
        </authorList>
    </citation>
    <scope>NUCLEOTIDE SEQUENCE [LARGE SCALE GENOMIC DNA]</scope>
    <source>
        <strain evidence="2 3">ANME-2d</strain>
    </source>
</reference>
<protein>
    <recommendedName>
        <fullName evidence="4">Transcriptional regulators containing the CopG/Arc/MetJ DNA-binding domain</fullName>
    </recommendedName>
</protein>
<dbReference type="Proteomes" id="UP000027153">
    <property type="component" value="Unassembled WGS sequence"/>
</dbReference>
<evidence type="ECO:0000256" key="1">
    <source>
        <dbReference type="SAM" id="MobiDB-lite"/>
    </source>
</evidence>
<dbReference type="AlphaFoldDB" id="A0A062UZ98"/>
<feature type="region of interest" description="Disordered" evidence="1">
    <location>
        <begin position="52"/>
        <end position="75"/>
    </location>
</feature>
<proteinExistence type="predicted"/>
<keyword evidence="3" id="KW-1185">Reference proteome</keyword>
<sequence length="75" mass="8468">MGEIAVHLPSDLERSIEDLVSRGVYGSKEEAIIALIRMGISSLKKREEPKVYHVPGEHPPISPAKPPERWPEHFE</sequence>
<gene>
    <name evidence="2" type="ORF">ANME2D_03362</name>
</gene>
<dbReference type="CDD" id="cd22231">
    <property type="entry name" value="RHH_NikR_HicB-like"/>
    <property type="match status" value="1"/>
</dbReference>
<organism evidence="2 3">
    <name type="scientific">Candidatus Methanoperedens nitratireducens</name>
    <dbReference type="NCBI Taxonomy" id="1392998"/>
    <lineage>
        <taxon>Archaea</taxon>
        <taxon>Methanobacteriati</taxon>
        <taxon>Methanobacteriota</taxon>
        <taxon>Stenosarchaea group</taxon>
        <taxon>Methanomicrobia</taxon>
        <taxon>Methanosarcinales</taxon>
        <taxon>ANME-2 cluster</taxon>
        <taxon>Candidatus Methanoperedentaceae</taxon>
        <taxon>Candidatus Methanoperedens</taxon>
    </lineage>
</organism>
<dbReference type="EMBL" id="JMIY01000008">
    <property type="protein sequence ID" value="KCZ70447.1"/>
    <property type="molecule type" value="Genomic_DNA"/>
</dbReference>
<dbReference type="OrthoDB" id="385275at2157"/>
<comment type="caution">
    <text evidence="2">The sequence shown here is derived from an EMBL/GenBank/DDBJ whole genome shotgun (WGS) entry which is preliminary data.</text>
</comment>
<evidence type="ECO:0000313" key="2">
    <source>
        <dbReference type="EMBL" id="KCZ70447.1"/>
    </source>
</evidence>